<accession>A0A1Y6B6B6</accession>
<sequence length="418" mass="43764">MNSASPAVPVSLRRFRPFWLYWLTRVCLTSGFQILTVAIGWQVYSLTGSALDLGLVGLLQFLPRVLLVLVVGSVVDRFDRQRIVTVSLLVQAAVAALLGLGSAHAGFAVSRELIFALSVLIGTCRSFDMPAMQALLPNVVPPALLPPAVAAAASANEAATILAPALGGFLYALGAEFTYGLDLTLYLGGALLLSRLAARPSEPSQQRMTLDSLLVGVRFIQSRPDILGAISLDLFAVLLGGATALLPIYARDILHTGPWGLGLLRSAPAVGALLMSAYLMRFPIAQRVGRVMFAAVAVFGLATIAFGLSTSFGLSLAALAVLGASDMISVVIRTTFVQLETPDEMRGRVSAVNSLFIGASNQLGEFESGATAALLGTVPAVVAGGVGTLLVAALWMRLFPTLAQRHRLVQEPAADTAG</sequence>
<evidence type="ECO:0000313" key="8">
    <source>
        <dbReference type="EMBL" id="SME94464.1"/>
    </source>
</evidence>
<feature type="transmembrane region" description="Helical" evidence="7">
    <location>
        <begin position="20"/>
        <end position="44"/>
    </location>
</feature>
<reference evidence="9" key="1">
    <citation type="submission" date="2017-04" db="EMBL/GenBank/DDBJ databases">
        <authorList>
            <person name="Varghese N."/>
            <person name="Submissions S."/>
        </authorList>
    </citation>
    <scope>NUCLEOTIDE SEQUENCE [LARGE SCALE GENOMIC DNA]</scope>
    <source>
        <strain evidence="9">DSM 22618</strain>
    </source>
</reference>
<dbReference type="RefSeq" id="WP_085274636.1">
    <property type="nucleotide sequence ID" value="NZ_FXAG01000001.1"/>
</dbReference>
<dbReference type="PANTHER" id="PTHR23513:SF9">
    <property type="entry name" value="ENTEROBACTIN EXPORTER ENTS"/>
    <property type="match status" value="1"/>
</dbReference>
<dbReference type="PANTHER" id="PTHR23513">
    <property type="entry name" value="INTEGRAL MEMBRANE EFFLUX PROTEIN-RELATED"/>
    <property type="match status" value="1"/>
</dbReference>
<dbReference type="SUPFAM" id="SSF103473">
    <property type="entry name" value="MFS general substrate transporter"/>
    <property type="match status" value="1"/>
</dbReference>
<evidence type="ECO:0000256" key="7">
    <source>
        <dbReference type="SAM" id="Phobius"/>
    </source>
</evidence>
<proteinExistence type="predicted"/>
<feature type="transmembrane region" description="Helical" evidence="7">
    <location>
        <begin position="179"/>
        <end position="198"/>
    </location>
</feature>
<protein>
    <submittedName>
        <fullName evidence="8">Transmembrane secretion effector</fullName>
    </submittedName>
</protein>
<name>A0A1Y6B6B6_9NEIS</name>
<evidence type="ECO:0000256" key="3">
    <source>
        <dbReference type="ARBA" id="ARBA00022475"/>
    </source>
</evidence>
<dbReference type="Proteomes" id="UP000192920">
    <property type="component" value="Unassembled WGS sequence"/>
</dbReference>
<feature type="transmembrane region" description="Helical" evidence="7">
    <location>
        <begin position="262"/>
        <end position="280"/>
    </location>
</feature>
<evidence type="ECO:0000256" key="1">
    <source>
        <dbReference type="ARBA" id="ARBA00004651"/>
    </source>
</evidence>
<gene>
    <name evidence="8" type="ORF">SAMN02745746_00253</name>
</gene>
<feature type="transmembrane region" description="Helical" evidence="7">
    <location>
        <begin position="226"/>
        <end position="250"/>
    </location>
</feature>
<dbReference type="AlphaFoldDB" id="A0A1Y6B6B6"/>
<evidence type="ECO:0000256" key="4">
    <source>
        <dbReference type="ARBA" id="ARBA00022692"/>
    </source>
</evidence>
<evidence type="ECO:0000256" key="2">
    <source>
        <dbReference type="ARBA" id="ARBA00022448"/>
    </source>
</evidence>
<evidence type="ECO:0000256" key="6">
    <source>
        <dbReference type="ARBA" id="ARBA00023136"/>
    </source>
</evidence>
<evidence type="ECO:0000313" key="9">
    <source>
        <dbReference type="Proteomes" id="UP000192920"/>
    </source>
</evidence>
<feature type="transmembrane region" description="Helical" evidence="7">
    <location>
        <begin position="372"/>
        <end position="395"/>
    </location>
</feature>
<comment type="subcellular location">
    <subcellularLocation>
        <location evidence="1">Cell membrane</location>
        <topology evidence="1">Multi-pass membrane protein</topology>
    </subcellularLocation>
</comment>
<dbReference type="STRING" id="1123014.SAMN02745746_00253"/>
<keyword evidence="3" id="KW-1003">Cell membrane</keyword>
<dbReference type="EMBL" id="FXAG01000001">
    <property type="protein sequence ID" value="SME94464.1"/>
    <property type="molecule type" value="Genomic_DNA"/>
</dbReference>
<feature type="transmembrane region" description="Helical" evidence="7">
    <location>
        <begin position="83"/>
        <end position="107"/>
    </location>
</feature>
<feature type="transmembrane region" description="Helical" evidence="7">
    <location>
        <begin position="292"/>
        <end position="322"/>
    </location>
</feature>
<evidence type="ECO:0000256" key="5">
    <source>
        <dbReference type="ARBA" id="ARBA00022989"/>
    </source>
</evidence>
<keyword evidence="2" id="KW-0813">Transport</keyword>
<dbReference type="CDD" id="cd06173">
    <property type="entry name" value="MFS_MefA_like"/>
    <property type="match status" value="1"/>
</dbReference>
<keyword evidence="9" id="KW-1185">Reference proteome</keyword>
<dbReference type="GO" id="GO:0005886">
    <property type="term" value="C:plasma membrane"/>
    <property type="evidence" value="ECO:0007669"/>
    <property type="project" value="UniProtKB-SubCell"/>
</dbReference>
<keyword evidence="6 7" id="KW-0472">Membrane</keyword>
<organism evidence="8 9">
    <name type="scientific">Pseudogulbenkiania subflava DSM 22618</name>
    <dbReference type="NCBI Taxonomy" id="1123014"/>
    <lineage>
        <taxon>Bacteria</taxon>
        <taxon>Pseudomonadati</taxon>
        <taxon>Pseudomonadota</taxon>
        <taxon>Betaproteobacteria</taxon>
        <taxon>Neisseriales</taxon>
        <taxon>Chromobacteriaceae</taxon>
        <taxon>Pseudogulbenkiania</taxon>
    </lineage>
</organism>
<dbReference type="InterPro" id="IPR036259">
    <property type="entry name" value="MFS_trans_sf"/>
</dbReference>
<dbReference type="InterPro" id="IPR010290">
    <property type="entry name" value="TM_effector"/>
</dbReference>
<keyword evidence="4 7" id="KW-0812">Transmembrane</keyword>
<feature type="transmembrane region" description="Helical" evidence="7">
    <location>
        <begin position="50"/>
        <end position="71"/>
    </location>
</feature>
<keyword evidence="5 7" id="KW-1133">Transmembrane helix</keyword>
<dbReference type="Pfam" id="PF05977">
    <property type="entry name" value="MFS_3"/>
    <property type="match status" value="1"/>
</dbReference>
<dbReference type="Gene3D" id="1.20.1250.20">
    <property type="entry name" value="MFS general substrate transporter like domains"/>
    <property type="match status" value="1"/>
</dbReference>